<accession>A0A399D534</accession>
<dbReference type="RefSeq" id="WP_119348030.1">
    <property type="nucleotide sequence ID" value="NZ_QWET01000001.1"/>
</dbReference>
<evidence type="ECO:0000313" key="3">
    <source>
        <dbReference type="Proteomes" id="UP000266441"/>
    </source>
</evidence>
<sequence length="250" mass="28725">MIKYKNILFVFFTGLAFLLIMAGLLIFQTLNRTKIQIDICQNLDIIALSTYAEPPQFAIWIENIRTHELKTVFVTHRASTGDWEGKTHVPVALPRWYDLFMEENTPFTIIEDEKFMAVTGATPKKDYFSIRIEVKPGTKWFCWIEVNLAGDYNEAFPELNLQTFEEDEFATGQPALLYKAEIIAAEGMIYTPDIVAQSKWLDGENKIEPVGDGITTAKNIFDSIQISVIRPKPKLIDKVKIKVYKNEKDY</sequence>
<dbReference type="Proteomes" id="UP000266441">
    <property type="component" value="Unassembled WGS sequence"/>
</dbReference>
<comment type="caution">
    <text evidence="2">The sequence shown here is derived from an EMBL/GenBank/DDBJ whole genome shotgun (WGS) entry which is preliminary data.</text>
</comment>
<proteinExistence type="predicted"/>
<keyword evidence="1" id="KW-0472">Membrane</keyword>
<dbReference type="EMBL" id="QWET01000001">
    <property type="protein sequence ID" value="RIH67004.1"/>
    <property type="molecule type" value="Genomic_DNA"/>
</dbReference>
<keyword evidence="1" id="KW-0812">Transmembrane</keyword>
<keyword evidence="3" id="KW-1185">Reference proteome</keyword>
<feature type="transmembrane region" description="Helical" evidence="1">
    <location>
        <begin position="7"/>
        <end position="27"/>
    </location>
</feature>
<dbReference type="OrthoDB" id="1027826at2"/>
<evidence type="ECO:0000256" key="1">
    <source>
        <dbReference type="SAM" id="Phobius"/>
    </source>
</evidence>
<reference evidence="2 3" key="1">
    <citation type="journal article" date="2015" name="Int. J. Syst. Evol. Microbiol.">
        <title>Mariniphaga sediminis sp. nov., isolated from coastal sediment.</title>
        <authorList>
            <person name="Wang F.Q."/>
            <person name="Shen Q.Y."/>
            <person name="Chen G.J."/>
            <person name="Du Z.J."/>
        </authorList>
    </citation>
    <scope>NUCLEOTIDE SEQUENCE [LARGE SCALE GENOMIC DNA]</scope>
    <source>
        <strain evidence="2 3">SY21</strain>
    </source>
</reference>
<evidence type="ECO:0000313" key="2">
    <source>
        <dbReference type="EMBL" id="RIH67004.1"/>
    </source>
</evidence>
<gene>
    <name evidence="2" type="ORF">D1164_00800</name>
</gene>
<protein>
    <submittedName>
        <fullName evidence="2">Uncharacterized protein</fullName>
    </submittedName>
</protein>
<keyword evidence="1" id="KW-1133">Transmembrane helix</keyword>
<name>A0A399D534_9BACT</name>
<organism evidence="2 3">
    <name type="scientific">Mariniphaga sediminis</name>
    <dbReference type="NCBI Taxonomy" id="1628158"/>
    <lineage>
        <taxon>Bacteria</taxon>
        <taxon>Pseudomonadati</taxon>
        <taxon>Bacteroidota</taxon>
        <taxon>Bacteroidia</taxon>
        <taxon>Marinilabiliales</taxon>
        <taxon>Prolixibacteraceae</taxon>
        <taxon>Mariniphaga</taxon>
    </lineage>
</organism>
<dbReference type="AlphaFoldDB" id="A0A399D534"/>